<reference evidence="15 16" key="1">
    <citation type="journal article" date="2021" name="Comput. Struct. Biotechnol. J.">
        <title>De novo genome assembly of the potent medicinal plant Rehmannia glutinosa using nanopore technology.</title>
        <authorList>
            <person name="Ma L."/>
            <person name="Dong C."/>
            <person name="Song C."/>
            <person name="Wang X."/>
            <person name="Zheng X."/>
            <person name="Niu Y."/>
            <person name="Chen S."/>
            <person name="Feng W."/>
        </authorList>
    </citation>
    <scope>NUCLEOTIDE SEQUENCE [LARGE SCALE GENOMIC DNA]</scope>
    <source>
        <strain evidence="15">DH-2019</strain>
    </source>
</reference>
<evidence type="ECO:0000256" key="6">
    <source>
        <dbReference type="ARBA" id="ARBA00022833"/>
    </source>
</evidence>
<evidence type="ECO:0000256" key="9">
    <source>
        <dbReference type="ARBA" id="ARBA00023146"/>
    </source>
</evidence>
<dbReference type="InterPro" id="IPR002320">
    <property type="entry name" value="Thr-tRNA-ligase_IIa"/>
</dbReference>
<dbReference type="InterPro" id="IPR033728">
    <property type="entry name" value="ThrRS_core"/>
</dbReference>
<evidence type="ECO:0000259" key="14">
    <source>
        <dbReference type="PROSITE" id="PS50862"/>
    </source>
</evidence>
<keyword evidence="16" id="KW-1185">Reference proteome</keyword>
<evidence type="ECO:0000256" key="3">
    <source>
        <dbReference type="ARBA" id="ARBA00022598"/>
    </source>
</evidence>
<dbReference type="Gene3D" id="3.30.930.10">
    <property type="entry name" value="Bira Bifunctional Protein, Domain 2"/>
    <property type="match status" value="2"/>
</dbReference>
<keyword evidence="8" id="KW-0648">Protein biosynthesis</keyword>
<feature type="transmembrane region" description="Helical" evidence="13">
    <location>
        <begin position="19"/>
        <end position="38"/>
    </location>
</feature>
<keyword evidence="13" id="KW-1133">Transmembrane helix</keyword>
<dbReference type="InterPro" id="IPR012947">
    <property type="entry name" value="tRNA_SAD"/>
</dbReference>
<keyword evidence="3" id="KW-0436">Ligase</keyword>
<dbReference type="InterPro" id="IPR006195">
    <property type="entry name" value="aa-tRNA-synth_II"/>
</dbReference>
<evidence type="ECO:0000256" key="5">
    <source>
        <dbReference type="ARBA" id="ARBA00022741"/>
    </source>
</evidence>
<feature type="compositionally biased region" description="Basic and acidic residues" evidence="12">
    <location>
        <begin position="129"/>
        <end position="139"/>
    </location>
</feature>
<evidence type="ECO:0000256" key="13">
    <source>
        <dbReference type="SAM" id="Phobius"/>
    </source>
</evidence>
<evidence type="ECO:0000256" key="4">
    <source>
        <dbReference type="ARBA" id="ARBA00022723"/>
    </source>
</evidence>
<dbReference type="InterPro" id="IPR047246">
    <property type="entry name" value="ThrRS_anticodon"/>
</dbReference>
<dbReference type="CDD" id="cd00771">
    <property type="entry name" value="ThrRS_core"/>
    <property type="match status" value="1"/>
</dbReference>
<comment type="catalytic activity">
    <reaction evidence="11">
        <text>tRNA(Thr) + L-threonine + ATP = L-threonyl-tRNA(Thr) + AMP + diphosphate + H(+)</text>
        <dbReference type="Rhea" id="RHEA:24624"/>
        <dbReference type="Rhea" id="RHEA-COMP:9670"/>
        <dbReference type="Rhea" id="RHEA-COMP:9704"/>
        <dbReference type="ChEBI" id="CHEBI:15378"/>
        <dbReference type="ChEBI" id="CHEBI:30616"/>
        <dbReference type="ChEBI" id="CHEBI:33019"/>
        <dbReference type="ChEBI" id="CHEBI:57926"/>
        <dbReference type="ChEBI" id="CHEBI:78442"/>
        <dbReference type="ChEBI" id="CHEBI:78534"/>
        <dbReference type="ChEBI" id="CHEBI:456215"/>
        <dbReference type="EC" id="6.1.1.3"/>
    </reaction>
</comment>
<dbReference type="PANTHER" id="PTHR11451:SF44">
    <property type="entry name" value="THREONINE--TRNA LIGASE, CHLOROPLASTIC_MITOCHONDRIAL 2"/>
    <property type="match status" value="1"/>
</dbReference>
<keyword evidence="13" id="KW-0472">Membrane</keyword>
<evidence type="ECO:0000256" key="2">
    <source>
        <dbReference type="ARBA" id="ARBA00013163"/>
    </source>
</evidence>
<evidence type="ECO:0000256" key="1">
    <source>
        <dbReference type="ARBA" id="ARBA00008226"/>
    </source>
</evidence>
<name>A0ABR0W6K6_REHGL</name>
<proteinExistence type="inferred from homology"/>
<organism evidence="15 16">
    <name type="scientific">Rehmannia glutinosa</name>
    <name type="common">Chinese foxglove</name>
    <dbReference type="NCBI Taxonomy" id="99300"/>
    <lineage>
        <taxon>Eukaryota</taxon>
        <taxon>Viridiplantae</taxon>
        <taxon>Streptophyta</taxon>
        <taxon>Embryophyta</taxon>
        <taxon>Tracheophyta</taxon>
        <taxon>Spermatophyta</taxon>
        <taxon>Magnoliopsida</taxon>
        <taxon>eudicotyledons</taxon>
        <taxon>Gunneridae</taxon>
        <taxon>Pentapetalae</taxon>
        <taxon>asterids</taxon>
        <taxon>lamiids</taxon>
        <taxon>Lamiales</taxon>
        <taxon>Orobanchaceae</taxon>
        <taxon>Rehmannieae</taxon>
        <taxon>Rehmannia</taxon>
    </lineage>
</organism>
<dbReference type="InterPro" id="IPR018163">
    <property type="entry name" value="Thr/Ala-tRNA-synth_IIc_edit"/>
</dbReference>
<sequence length="691" mass="78733">MVGIVSCTKGSDSDRNKTAVGFICKGLCMISLVMFLTGDRFLLKVEMLSYKHCGLQSFSSVIVKLMEPVVLSFNPSVRTAHGTSSSKTVTTPKVDVVNRYFHRKDGLRSRARFSAVATEVTETPTAPPRGEDRDSDASEGKIVLPTNQSSERLLRIRHTCAHVMAMAVQKIYPDAKVTIGPWIEDGFYYDFDMGPLTDKDLKKIKKEMQRRSSKRIMAVNEPYKMEILESIKEEPITIYHIGNEWWDLCAGPHVESTGNINRKAVELESVAGAYWRGDSNRQMLQRIYGTAWENEEQLKAYLHFKAEAKRRDHRRIGQDLDLFSIQDEAGGGLVFWHPKGAIVRHIIEDTWKKVHIQNGYDMLYTPHVAKADLWKISGHLEFYKESMKLHSYRDFPIRVAELGTVYRYELSGSLHGLFRVRGFTQDDAHIFCLDDQIKGEIRGVLDLTEEILLQFGFDKYEVNLSTRPEKSVGGDDIWDKATTALKDALNDKGWSYQIDDGGGAFYGPKIDLKIEDALGRKWQCSTIQVDFNLPQRFDITYVDSNQEKKRPIMIHRAVLGSLERFFGVLIEHYAGDFPLWLSQFKLGFYLYGPLAEILLRVLLLQIEYCNEVQKRLKANGIRAEVCSGERLGKLILIAEKLKTPLMAVVGDQEIETQTVTVRSRFGGELGNMAIDDFISKMKHAIENRIFL</sequence>
<dbReference type="Pfam" id="PF03129">
    <property type="entry name" value="HGTP_anticodon"/>
    <property type="match status" value="1"/>
</dbReference>
<dbReference type="EC" id="6.1.1.3" evidence="2"/>
<evidence type="ECO:0000256" key="7">
    <source>
        <dbReference type="ARBA" id="ARBA00022840"/>
    </source>
</evidence>
<keyword evidence="4" id="KW-0479">Metal-binding</keyword>
<dbReference type="PRINTS" id="PR01047">
    <property type="entry name" value="TRNASYNTHTHR"/>
</dbReference>
<dbReference type="SUPFAM" id="SSF55681">
    <property type="entry name" value="Class II aaRS and biotin synthetases"/>
    <property type="match status" value="1"/>
</dbReference>
<dbReference type="Gene3D" id="3.30.980.10">
    <property type="entry name" value="Threonyl-trna Synthetase, Chain A, domain 2"/>
    <property type="match status" value="1"/>
</dbReference>
<feature type="region of interest" description="Disordered" evidence="12">
    <location>
        <begin position="118"/>
        <end position="140"/>
    </location>
</feature>
<comment type="similarity">
    <text evidence="1">Belongs to the class-II aminoacyl-tRNA synthetase family.</text>
</comment>
<dbReference type="HAMAP" id="MF_00184">
    <property type="entry name" value="Thr_tRNA_synth"/>
    <property type="match status" value="1"/>
</dbReference>
<keyword evidence="7" id="KW-0067">ATP-binding</keyword>
<keyword evidence="9" id="KW-0030">Aminoacyl-tRNA synthetase</keyword>
<keyword evidence="13" id="KW-0812">Transmembrane</keyword>
<dbReference type="Gene3D" id="3.40.50.800">
    <property type="entry name" value="Anticodon-binding domain"/>
    <property type="match status" value="1"/>
</dbReference>
<dbReference type="InterPro" id="IPR045864">
    <property type="entry name" value="aa-tRNA-synth_II/BPL/LPL"/>
</dbReference>
<evidence type="ECO:0000256" key="10">
    <source>
        <dbReference type="ARBA" id="ARBA00031900"/>
    </source>
</evidence>
<keyword evidence="5" id="KW-0547">Nucleotide-binding</keyword>
<dbReference type="SUPFAM" id="SSF52954">
    <property type="entry name" value="Class II aaRS ABD-related"/>
    <property type="match status" value="1"/>
</dbReference>
<evidence type="ECO:0000313" key="16">
    <source>
        <dbReference type="Proteomes" id="UP001318860"/>
    </source>
</evidence>
<dbReference type="EMBL" id="JABTTQ020000013">
    <property type="protein sequence ID" value="KAK6142361.1"/>
    <property type="molecule type" value="Genomic_DNA"/>
</dbReference>
<dbReference type="InterPro" id="IPR036621">
    <property type="entry name" value="Anticodon-bd_dom_sf"/>
</dbReference>
<dbReference type="PROSITE" id="PS50862">
    <property type="entry name" value="AA_TRNA_LIGASE_II"/>
    <property type="match status" value="1"/>
</dbReference>
<protein>
    <recommendedName>
        <fullName evidence="2">threonine--tRNA ligase</fullName>
        <ecNumber evidence="2">6.1.1.3</ecNumber>
    </recommendedName>
    <alternativeName>
        <fullName evidence="10">Threonyl-tRNA synthetase</fullName>
    </alternativeName>
</protein>
<dbReference type="SMART" id="SM00863">
    <property type="entry name" value="tRNA_SAD"/>
    <property type="match status" value="1"/>
</dbReference>
<dbReference type="Pfam" id="PF07973">
    <property type="entry name" value="tRNA_SAD"/>
    <property type="match status" value="1"/>
</dbReference>
<evidence type="ECO:0000313" key="15">
    <source>
        <dbReference type="EMBL" id="KAK6142361.1"/>
    </source>
</evidence>
<dbReference type="Pfam" id="PF00587">
    <property type="entry name" value="tRNA-synt_2b"/>
    <property type="match status" value="1"/>
</dbReference>
<evidence type="ECO:0000256" key="12">
    <source>
        <dbReference type="SAM" id="MobiDB-lite"/>
    </source>
</evidence>
<dbReference type="SUPFAM" id="SSF55186">
    <property type="entry name" value="ThrRS/AlaRS common domain"/>
    <property type="match status" value="1"/>
</dbReference>
<feature type="domain" description="Aminoacyl-transfer RNA synthetases class-II family profile" evidence="14">
    <location>
        <begin position="393"/>
        <end position="578"/>
    </location>
</feature>
<gene>
    <name evidence="15" type="ORF">DH2020_022709</name>
</gene>
<keyword evidence="6" id="KW-0862">Zinc</keyword>
<dbReference type="PANTHER" id="PTHR11451">
    <property type="entry name" value="THREONINE-TRNA LIGASE"/>
    <property type="match status" value="1"/>
</dbReference>
<evidence type="ECO:0000256" key="8">
    <source>
        <dbReference type="ARBA" id="ARBA00022917"/>
    </source>
</evidence>
<accession>A0ABR0W6K6</accession>
<dbReference type="Gene3D" id="3.30.54.20">
    <property type="match status" value="1"/>
</dbReference>
<dbReference type="InterPro" id="IPR004154">
    <property type="entry name" value="Anticodon-bd"/>
</dbReference>
<dbReference type="InterPro" id="IPR002314">
    <property type="entry name" value="aa-tRNA-synt_IIb"/>
</dbReference>
<dbReference type="CDD" id="cd00860">
    <property type="entry name" value="ThrRS_anticodon"/>
    <property type="match status" value="1"/>
</dbReference>
<dbReference type="Proteomes" id="UP001318860">
    <property type="component" value="Unassembled WGS sequence"/>
</dbReference>
<evidence type="ECO:0000256" key="11">
    <source>
        <dbReference type="ARBA" id="ARBA00049515"/>
    </source>
</evidence>
<comment type="caution">
    <text evidence="15">The sequence shown here is derived from an EMBL/GenBank/DDBJ whole genome shotgun (WGS) entry which is preliminary data.</text>
</comment>